<accession>A0A485AGE1</accession>
<protein>
    <submittedName>
        <fullName evidence="1">p-hydroxybenzoic acid efflux pump subunit AaeB</fullName>
    </submittedName>
</protein>
<dbReference type="EMBL" id="CAADJD010000013">
    <property type="protein sequence ID" value="VFS59411.1"/>
    <property type="molecule type" value="Genomic_DNA"/>
</dbReference>
<keyword evidence="2" id="KW-1185">Reference proteome</keyword>
<dbReference type="InterPro" id="IPR006726">
    <property type="entry name" value="PHBA_efflux_AaeB/fusaric-R"/>
</dbReference>
<organism evidence="1 2">
    <name type="scientific">Kluyvera cryocrescens</name>
    <name type="common">Kluyvera citrophila</name>
    <dbReference type="NCBI Taxonomy" id="580"/>
    <lineage>
        <taxon>Bacteria</taxon>
        <taxon>Pseudomonadati</taxon>
        <taxon>Pseudomonadota</taxon>
        <taxon>Gammaproteobacteria</taxon>
        <taxon>Enterobacterales</taxon>
        <taxon>Enterobacteriaceae</taxon>
        <taxon>Kluyvera</taxon>
    </lineage>
</organism>
<proteinExistence type="predicted"/>
<gene>
    <name evidence="1" type="primary">aaeB_3</name>
    <name evidence="1" type="ORF">NCTC12993_01334</name>
</gene>
<evidence type="ECO:0000313" key="2">
    <source>
        <dbReference type="Proteomes" id="UP000401081"/>
    </source>
</evidence>
<dbReference type="Proteomes" id="UP000401081">
    <property type="component" value="Unassembled WGS sequence"/>
</dbReference>
<dbReference type="Pfam" id="PF04632">
    <property type="entry name" value="FUSC"/>
    <property type="match status" value="1"/>
</dbReference>
<dbReference type="GO" id="GO:0022857">
    <property type="term" value="F:transmembrane transporter activity"/>
    <property type="evidence" value="ECO:0007669"/>
    <property type="project" value="InterPro"/>
</dbReference>
<evidence type="ECO:0000313" key="1">
    <source>
        <dbReference type="EMBL" id="VFS59411.1"/>
    </source>
</evidence>
<sequence>MCIASSKRMRRVLAWTGEHDTPVTIYSWVGAATRYLLLKRGVIGNAKISAREEEILQSEVVVRPDSAERHHAMINFWRTTVSCALGILFWLWTGWTSGSGAMVMIAVVTSLAMRLPNPAYGGDRFPLRYHRGSSHRGVLLPGCYACYPAKYAAAVPEPGGDVLLYRD</sequence>
<dbReference type="AlphaFoldDB" id="A0A485AGE1"/>
<name>A0A485AGE1_KLUCR</name>
<dbReference type="GO" id="GO:0005886">
    <property type="term" value="C:plasma membrane"/>
    <property type="evidence" value="ECO:0007669"/>
    <property type="project" value="InterPro"/>
</dbReference>
<reference evidence="1 2" key="1">
    <citation type="submission" date="2019-03" db="EMBL/GenBank/DDBJ databases">
        <authorList>
            <consortium name="Pathogen Informatics"/>
        </authorList>
    </citation>
    <scope>NUCLEOTIDE SEQUENCE [LARGE SCALE GENOMIC DNA]</scope>
    <source>
        <strain evidence="1 2">NCTC12993</strain>
    </source>
</reference>